<sequence length="94" mass="10793">MNLGGNESLSRVKEKKERLRKLRMLYLFISIYIIFITLCIFQVDYTFNALTTGIASQSIFKVAISKDFLNITFLGQHSHVPLKGVDGLFKSLYK</sequence>
<dbReference type="EMBL" id="CP002739">
    <property type="protein sequence ID" value="AEF17549.1"/>
    <property type="molecule type" value="Genomic_DNA"/>
</dbReference>
<evidence type="ECO:0000313" key="3">
    <source>
        <dbReference type="Proteomes" id="UP000007239"/>
    </source>
</evidence>
<dbReference type="KEGG" id="txy:Thexy_1517"/>
<evidence type="ECO:0000313" key="2">
    <source>
        <dbReference type="EMBL" id="AEF17549.1"/>
    </source>
</evidence>
<proteinExistence type="predicted"/>
<gene>
    <name evidence="2" type="ordered locus">Thexy_1517</name>
</gene>
<dbReference type="STRING" id="858215.Thexy_1517"/>
<keyword evidence="3" id="KW-1185">Reference proteome</keyword>
<name>F6BH02_THEXL</name>
<evidence type="ECO:0000256" key="1">
    <source>
        <dbReference type="SAM" id="Phobius"/>
    </source>
</evidence>
<dbReference type="Proteomes" id="UP000007239">
    <property type="component" value="Chromosome"/>
</dbReference>
<dbReference type="AlphaFoldDB" id="F6BH02"/>
<keyword evidence="1" id="KW-0812">Transmembrane</keyword>
<dbReference type="HOGENOM" id="CLU_2496887_0_0_9"/>
<protein>
    <submittedName>
        <fullName evidence="2">Uncharacterized protein</fullName>
    </submittedName>
</protein>
<keyword evidence="1" id="KW-1133">Transmembrane helix</keyword>
<feature type="transmembrane region" description="Helical" evidence="1">
    <location>
        <begin position="24"/>
        <end position="43"/>
    </location>
</feature>
<keyword evidence="1" id="KW-0472">Membrane</keyword>
<accession>F6BH02</accession>
<reference evidence="2" key="1">
    <citation type="submission" date="2011-05" db="EMBL/GenBank/DDBJ databases">
        <title>Complete sequence of Thermoanaerobacterium xylanolyticum LX-11.</title>
        <authorList>
            <consortium name="US DOE Joint Genome Institute"/>
            <person name="Lucas S."/>
            <person name="Han J."/>
            <person name="Lapidus A."/>
            <person name="Cheng J.-F."/>
            <person name="Goodwin L."/>
            <person name="Pitluck S."/>
            <person name="Peters L."/>
            <person name="Mikhailova N."/>
            <person name="Lu M."/>
            <person name="Han C."/>
            <person name="Tapia R."/>
            <person name="Land M."/>
            <person name="Hauser L."/>
            <person name="Kyrpides N."/>
            <person name="Ivanova N."/>
            <person name="Pagani I."/>
            <person name="Hemme C."/>
            <person name="Woyke T."/>
        </authorList>
    </citation>
    <scope>NUCLEOTIDE SEQUENCE</scope>
    <source>
        <strain evidence="2">LX-11</strain>
    </source>
</reference>
<organism evidence="2 3">
    <name type="scientific">Thermoanaerobacterium xylanolyticum (strain ATCC 49914 / DSM 7097 / LX-11)</name>
    <dbReference type="NCBI Taxonomy" id="858215"/>
    <lineage>
        <taxon>Bacteria</taxon>
        <taxon>Bacillati</taxon>
        <taxon>Bacillota</taxon>
        <taxon>Clostridia</taxon>
        <taxon>Thermoanaerobacterales</taxon>
        <taxon>Thermoanaerobacteraceae</taxon>
        <taxon>Thermoanaerobacterium</taxon>
    </lineage>
</organism>